<protein>
    <submittedName>
        <fullName evidence="2">Zinc finger protein 282</fullName>
    </submittedName>
</protein>
<gene>
    <name evidence="1" type="ORF">BN988_02080</name>
    <name evidence="2" type="ORF">OPHB3_1609</name>
</gene>
<organism evidence="1 3">
    <name type="scientific">Oceanobacillus picturae</name>
    <dbReference type="NCBI Taxonomy" id="171693"/>
    <lineage>
        <taxon>Bacteria</taxon>
        <taxon>Bacillati</taxon>
        <taxon>Bacillota</taxon>
        <taxon>Bacilli</taxon>
        <taxon>Bacillales</taxon>
        <taxon>Bacillaceae</taxon>
        <taxon>Oceanobacillus</taxon>
    </lineage>
</organism>
<dbReference type="Proteomes" id="UP000052946">
    <property type="component" value="Unassembled WGS sequence"/>
</dbReference>
<dbReference type="STRING" id="171693.BN988_02080"/>
<dbReference type="EMBL" id="CCAX010000001">
    <property type="protein sequence ID" value="CDO03564.1"/>
    <property type="molecule type" value="Genomic_DNA"/>
</dbReference>
<dbReference type="AlphaFoldDB" id="W9ACZ2"/>
<keyword evidence="3" id="KW-1185">Reference proteome</keyword>
<reference evidence="1 3" key="2">
    <citation type="submission" date="2014-03" db="EMBL/GenBank/DDBJ databases">
        <authorList>
            <person name="Urmite Genomes U."/>
        </authorList>
    </citation>
    <scope>NUCLEOTIDE SEQUENCE [LARGE SCALE GENOMIC DNA]</scope>
    <source>
        <strain evidence="1 3">S1</strain>
    </source>
</reference>
<proteinExistence type="predicted"/>
<reference evidence="1 3" key="1">
    <citation type="submission" date="2014-03" db="EMBL/GenBank/DDBJ databases">
        <title>Draft genome sequencing of Oceanobacillus picturae strain S1 isolated from human gut.</title>
        <authorList>
            <person name="Croce O."/>
            <person name="Lagier J.C."/>
            <person name="Raoult D."/>
        </authorList>
    </citation>
    <scope>NUCLEOTIDE SEQUENCE [LARGE SCALE GENOMIC DNA]</scope>
    <source>
        <strain evidence="1 3">S1</strain>
    </source>
</reference>
<dbReference type="Proteomes" id="UP000028863">
    <property type="component" value="Unassembled WGS sequence"/>
</dbReference>
<dbReference type="EMBL" id="BBXV01000019">
    <property type="protein sequence ID" value="GAQ17684.1"/>
    <property type="molecule type" value="Genomic_DNA"/>
</dbReference>
<evidence type="ECO:0000313" key="1">
    <source>
        <dbReference type="EMBL" id="CDO03564.1"/>
    </source>
</evidence>
<evidence type="ECO:0000313" key="4">
    <source>
        <dbReference type="Proteomes" id="UP000052946"/>
    </source>
</evidence>
<dbReference type="RefSeq" id="WP_259343691.1">
    <property type="nucleotide sequence ID" value="NZ_BBXV01000019.1"/>
</dbReference>
<evidence type="ECO:0000313" key="2">
    <source>
        <dbReference type="EMBL" id="GAQ17684.1"/>
    </source>
</evidence>
<reference evidence="2 4" key="4">
    <citation type="journal article" date="2016" name="Genome Announc.">
        <title>Draft Genome Sequence of Oceanobacillus picturae Heshi-B3, Isolated from Fermented Rice Bran in a Traditional Japanese Seafood Dish.</title>
        <authorList>
            <person name="Akuzawa S."/>
            <person name="Nagaoka J."/>
            <person name="Kanekatsu M."/>
            <person name="Kanesaki Y."/>
            <person name="Suzuki T."/>
        </authorList>
    </citation>
    <scope>NUCLEOTIDE SEQUENCE [LARGE SCALE GENOMIC DNA]</scope>
    <source>
        <strain evidence="2 4">Heshi-B3</strain>
    </source>
</reference>
<sequence>MEKERVGACVECEKVVYCHSGFLEGVQEGKDLFCFACYEKKKS</sequence>
<name>W9ACZ2_9BACI</name>
<dbReference type="eggNOG" id="ENOG50308Y5">
    <property type="taxonomic scope" value="Bacteria"/>
</dbReference>
<accession>W9ACZ2</accession>
<comment type="caution">
    <text evidence="1">The sequence shown here is derived from an EMBL/GenBank/DDBJ whole genome shotgun (WGS) entry which is preliminary data.</text>
</comment>
<reference evidence="4" key="3">
    <citation type="submission" date="2015-07" db="EMBL/GenBank/DDBJ databases">
        <title>Draft Genome Sequence of Oceanobacillus picturae Heshi-B3 that Was Isolated from Fermented Rice Bran with Aging Salted Mackerel, Which Was Named Heshiko as Traditional Fermented Seafood in Japan.</title>
        <authorList>
            <person name="Akuzawa S."/>
            <person name="Nakagawa J."/>
            <person name="Kanekatsu T."/>
            <person name="Kanesaki Y."/>
            <person name="Suzuki T."/>
        </authorList>
    </citation>
    <scope>NUCLEOTIDE SEQUENCE [LARGE SCALE GENOMIC DNA]</scope>
    <source>
        <strain evidence="4">Heshi-B3</strain>
    </source>
</reference>
<evidence type="ECO:0000313" key="3">
    <source>
        <dbReference type="Proteomes" id="UP000028863"/>
    </source>
</evidence>